<reference evidence="2 3" key="1">
    <citation type="submission" date="2024-03" db="EMBL/GenBank/DDBJ databases">
        <authorList>
            <person name="Brejova B."/>
        </authorList>
    </citation>
    <scope>NUCLEOTIDE SEQUENCE [LARGE SCALE GENOMIC DNA]</scope>
    <source>
        <strain evidence="2 3">CBS 14171</strain>
    </source>
</reference>
<evidence type="ECO:0000256" key="1">
    <source>
        <dbReference type="SAM" id="SignalP"/>
    </source>
</evidence>
<accession>A0ABP0ZSD3</accession>
<feature type="chain" id="PRO_5047044820" evidence="1">
    <location>
        <begin position="19"/>
        <end position="630"/>
    </location>
</feature>
<dbReference type="GeneID" id="92210474"/>
<proteinExistence type="predicted"/>
<evidence type="ECO:0000313" key="2">
    <source>
        <dbReference type="EMBL" id="CAK9441410.1"/>
    </source>
</evidence>
<dbReference type="Proteomes" id="UP001497383">
    <property type="component" value="Chromosome 6"/>
</dbReference>
<keyword evidence="3" id="KW-1185">Reference proteome</keyword>
<sequence>MKFSNIFVAASFAVSANAAAIAPSFSSSTLHVSKNEARFAGTFPPVENPVLQQQSSKRDLLGNLEKIPVQLLTEAIDLVAKGAITGFDDLLSYLGINATTANKLGLSVTESAFELIGSLGELIATEIEKDLGEKSKRSLASELEGISVKLLTKAITALTKGLITKGVAGFEHLLEILGISEATANKIGLKVTQDVPEWIKLLAKFIVEKAAAHIFKRDGVAAAAAVAGVPVPQVIIPIEFLNNAIQALLKGTVDGSAQGFINLLNILHINATAAAELGLTEGQSTVDLVIELGHLISVEAAAGVHYFDKRDFLGDIEQIPIHLLTEAIDDIVSGVIKPTVEGYDELLGLLGINATIANELGIILGEDAYDLVASLGKIIEDEVEKEWKNLTSKRDLVSDLVHIPITLLNQAIEGLLNGTITTADELISFLDLSVATAGELGIVGGETVLQLVAQIAKLIATEIEHGLGSLKKRDLVSDLVHIPITLLNQAIEGLLNGTITTADELISFLDLSVATAGELGIVGGETVLQLVAQIAKLIATEIEHGLGSLKKRDLASDLESVSITLLTNAIEALTKGLITSGVKGFETLLGILGISAATANRLGLEATQTVAQWIKQLAQLIIEKTAQALF</sequence>
<feature type="signal peptide" evidence="1">
    <location>
        <begin position="1"/>
        <end position="18"/>
    </location>
</feature>
<organism evidence="2 3">
    <name type="scientific">Lodderomyces beijingensis</name>
    <dbReference type="NCBI Taxonomy" id="1775926"/>
    <lineage>
        <taxon>Eukaryota</taxon>
        <taxon>Fungi</taxon>
        <taxon>Dikarya</taxon>
        <taxon>Ascomycota</taxon>
        <taxon>Saccharomycotina</taxon>
        <taxon>Pichiomycetes</taxon>
        <taxon>Debaryomycetaceae</taxon>
        <taxon>Candida/Lodderomyces clade</taxon>
        <taxon>Lodderomyces</taxon>
    </lineage>
</organism>
<gene>
    <name evidence="2" type="ORF">LODBEIA_P52780</name>
</gene>
<dbReference type="EMBL" id="OZ022410">
    <property type="protein sequence ID" value="CAK9441410.1"/>
    <property type="molecule type" value="Genomic_DNA"/>
</dbReference>
<protein>
    <submittedName>
        <fullName evidence="2">Uncharacterized protein</fullName>
    </submittedName>
</protein>
<keyword evidence="1" id="KW-0732">Signal</keyword>
<evidence type="ECO:0000313" key="3">
    <source>
        <dbReference type="Proteomes" id="UP001497383"/>
    </source>
</evidence>
<name>A0ABP0ZSD3_9ASCO</name>
<dbReference type="RefSeq" id="XP_066832216.1">
    <property type="nucleotide sequence ID" value="XM_066975592.1"/>
</dbReference>